<name>A0A0W0GJX5_9CHLR</name>
<evidence type="ECO:0000313" key="2">
    <source>
        <dbReference type="Proteomes" id="UP000053947"/>
    </source>
</evidence>
<proteinExistence type="predicted"/>
<comment type="caution">
    <text evidence="1">The sequence shown here is derived from an EMBL/GenBank/DDBJ whole genome shotgun (WGS) entry which is preliminary data.</text>
</comment>
<gene>
    <name evidence="1" type="ORF">DEALK_17170</name>
</gene>
<organism evidence="1 2">
    <name type="scientific">Dehalogenimonas alkenigignens</name>
    <dbReference type="NCBI Taxonomy" id="1217799"/>
    <lineage>
        <taxon>Bacteria</taxon>
        <taxon>Bacillati</taxon>
        <taxon>Chloroflexota</taxon>
        <taxon>Dehalococcoidia</taxon>
        <taxon>Dehalococcoidales</taxon>
        <taxon>Dehalococcoidaceae</taxon>
        <taxon>Dehalogenimonas</taxon>
    </lineage>
</organism>
<dbReference type="EMBL" id="LFDV01000002">
    <property type="protein sequence ID" value="KTB48870.1"/>
    <property type="molecule type" value="Genomic_DNA"/>
</dbReference>
<accession>A0A0W0GJX5</accession>
<sequence length="58" mass="6579">MINLKSCPRCRTGDLFDGSDEYGCYSACIQCGYMGYSGKTISIEVAKAEQLRRRGRRY</sequence>
<protein>
    <submittedName>
        <fullName evidence="1">Uncharacterized protein</fullName>
    </submittedName>
</protein>
<evidence type="ECO:0000313" key="1">
    <source>
        <dbReference type="EMBL" id="KTB48870.1"/>
    </source>
</evidence>
<keyword evidence="2" id="KW-1185">Reference proteome</keyword>
<dbReference type="AlphaFoldDB" id="A0A0W0GJX5"/>
<dbReference type="Proteomes" id="UP000053947">
    <property type="component" value="Unassembled WGS sequence"/>
</dbReference>
<reference evidence="1 2" key="1">
    <citation type="submission" date="2015-06" db="EMBL/GenBank/DDBJ databases">
        <title>Genome sequence of the organohalide-respiring Dehalogenimonas alkenigignens type strain (IP3-3T).</title>
        <authorList>
            <person name="Key T.A."/>
            <person name="Richmond D.P."/>
            <person name="Bowman K.S."/>
            <person name="Cho Y.-J."/>
            <person name="Chun J."/>
            <person name="da Costa M.S."/>
            <person name="Rainey F.A."/>
            <person name="Moe W.M."/>
        </authorList>
    </citation>
    <scope>NUCLEOTIDE SEQUENCE [LARGE SCALE GENOMIC DNA]</scope>
    <source>
        <strain evidence="1 2">IP3-3</strain>
    </source>
</reference>